<dbReference type="AlphaFoldDB" id="A0A2T5JDB4"/>
<keyword evidence="3" id="KW-0813">Transport</keyword>
<keyword evidence="13" id="KW-1185">Reference proteome</keyword>
<dbReference type="GO" id="GO:0031992">
    <property type="term" value="F:energy transducer activity"/>
    <property type="evidence" value="ECO:0007669"/>
    <property type="project" value="TreeGrafter"/>
</dbReference>
<protein>
    <submittedName>
        <fullName evidence="12">TonB family protein</fullName>
    </submittedName>
</protein>
<keyword evidence="6" id="KW-0812">Transmembrane</keyword>
<evidence type="ECO:0000256" key="5">
    <source>
        <dbReference type="ARBA" id="ARBA00022519"/>
    </source>
</evidence>
<keyword evidence="7" id="KW-0653">Protein transport</keyword>
<evidence type="ECO:0000313" key="13">
    <source>
        <dbReference type="Proteomes" id="UP000244168"/>
    </source>
</evidence>
<comment type="caution">
    <text evidence="12">The sequence shown here is derived from an EMBL/GenBank/DDBJ whole genome shotgun (WGS) entry which is preliminary data.</text>
</comment>
<dbReference type="GO" id="GO:0015031">
    <property type="term" value="P:protein transport"/>
    <property type="evidence" value="ECO:0007669"/>
    <property type="project" value="UniProtKB-KW"/>
</dbReference>
<feature type="chain" id="PRO_5015508033" evidence="10">
    <location>
        <begin position="20"/>
        <end position="246"/>
    </location>
</feature>
<proteinExistence type="inferred from homology"/>
<keyword evidence="4" id="KW-1003">Cell membrane</keyword>
<keyword evidence="9" id="KW-0472">Membrane</keyword>
<comment type="subcellular location">
    <subcellularLocation>
        <location evidence="1">Cell inner membrane</location>
        <topology evidence="1">Single-pass membrane protein</topology>
        <orientation evidence="1">Periplasmic side</orientation>
    </subcellularLocation>
</comment>
<dbReference type="OrthoDB" id="1039448at2"/>
<reference evidence="12 13" key="1">
    <citation type="submission" date="2018-04" db="EMBL/GenBank/DDBJ databases">
        <title>Genomic Encyclopedia of Archaeal and Bacterial Type Strains, Phase II (KMG-II): from individual species to whole genera.</title>
        <authorList>
            <person name="Goeker M."/>
        </authorList>
    </citation>
    <scope>NUCLEOTIDE SEQUENCE [LARGE SCALE GENOMIC DNA]</scope>
    <source>
        <strain evidence="12 13">DSM 26809</strain>
    </source>
</reference>
<dbReference type="RefSeq" id="WP_107827676.1">
    <property type="nucleotide sequence ID" value="NZ_CP160205.1"/>
</dbReference>
<dbReference type="NCBIfam" id="TIGR01352">
    <property type="entry name" value="tonB_Cterm"/>
    <property type="match status" value="1"/>
</dbReference>
<dbReference type="GO" id="GO:0055085">
    <property type="term" value="P:transmembrane transport"/>
    <property type="evidence" value="ECO:0007669"/>
    <property type="project" value="InterPro"/>
</dbReference>
<evidence type="ECO:0000259" key="11">
    <source>
        <dbReference type="PROSITE" id="PS52015"/>
    </source>
</evidence>
<dbReference type="Proteomes" id="UP000244168">
    <property type="component" value="Unassembled WGS sequence"/>
</dbReference>
<evidence type="ECO:0000256" key="8">
    <source>
        <dbReference type="ARBA" id="ARBA00022989"/>
    </source>
</evidence>
<evidence type="ECO:0000256" key="3">
    <source>
        <dbReference type="ARBA" id="ARBA00022448"/>
    </source>
</evidence>
<dbReference type="SUPFAM" id="SSF74653">
    <property type="entry name" value="TolA/TonB C-terminal domain"/>
    <property type="match status" value="1"/>
</dbReference>
<evidence type="ECO:0000256" key="6">
    <source>
        <dbReference type="ARBA" id="ARBA00022692"/>
    </source>
</evidence>
<dbReference type="InterPro" id="IPR037682">
    <property type="entry name" value="TonB_C"/>
</dbReference>
<feature type="domain" description="TonB C-terminal" evidence="11">
    <location>
        <begin position="154"/>
        <end position="246"/>
    </location>
</feature>
<organism evidence="12 13">
    <name type="scientific">Mucilaginibacter yixingensis</name>
    <dbReference type="NCBI Taxonomy" id="1295612"/>
    <lineage>
        <taxon>Bacteria</taxon>
        <taxon>Pseudomonadati</taxon>
        <taxon>Bacteroidota</taxon>
        <taxon>Sphingobacteriia</taxon>
        <taxon>Sphingobacteriales</taxon>
        <taxon>Sphingobacteriaceae</taxon>
        <taxon>Mucilaginibacter</taxon>
    </lineage>
</organism>
<feature type="signal peptide" evidence="10">
    <location>
        <begin position="1"/>
        <end position="19"/>
    </location>
</feature>
<accession>A0A2T5JDB4</accession>
<dbReference type="EMBL" id="QAOQ01000002">
    <property type="protein sequence ID" value="PTQ99762.1"/>
    <property type="molecule type" value="Genomic_DNA"/>
</dbReference>
<gene>
    <name evidence="12" type="ORF">C8P68_102592</name>
</gene>
<sequence>MKKPITTFCLALLGLSGFAQVTRTAVKDTLNTQEKYTVLKSNPNIRQGKYTLYDRPTGKILTTGFYTDNKKTGTWRDYNYKDRVIAEGEYKDDQKVGEWKYYDDLWRLSDIYDFNRKILTYHRATHADSVRIYQVPRGKDTLSVRLDRPPIYLGGDALMYRNLQYNLPYPSDAQRRKISAKVVISFTVDENGNTRDYQVYQSARNDLNQAAIKAIKLIQNAWVPGVLHGKNVPVVLHLPIAFKVDD</sequence>
<evidence type="ECO:0000256" key="2">
    <source>
        <dbReference type="ARBA" id="ARBA00006555"/>
    </source>
</evidence>
<dbReference type="Pfam" id="PF03544">
    <property type="entry name" value="TonB_C"/>
    <property type="match status" value="1"/>
</dbReference>
<dbReference type="PROSITE" id="PS52015">
    <property type="entry name" value="TONB_CTD"/>
    <property type="match status" value="1"/>
</dbReference>
<keyword evidence="8" id="KW-1133">Transmembrane helix</keyword>
<dbReference type="PANTHER" id="PTHR33446">
    <property type="entry name" value="PROTEIN TONB-RELATED"/>
    <property type="match status" value="1"/>
</dbReference>
<dbReference type="SUPFAM" id="SSF82185">
    <property type="entry name" value="Histone H3 K4-specific methyltransferase SET7/9 N-terminal domain"/>
    <property type="match status" value="1"/>
</dbReference>
<keyword evidence="10" id="KW-0732">Signal</keyword>
<dbReference type="Gene3D" id="3.30.1150.10">
    <property type="match status" value="1"/>
</dbReference>
<dbReference type="GO" id="GO:0098797">
    <property type="term" value="C:plasma membrane protein complex"/>
    <property type="evidence" value="ECO:0007669"/>
    <property type="project" value="TreeGrafter"/>
</dbReference>
<dbReference type="Gene3D" id="2.20.110.10">
    <property type="entry name" value="Histone H3 K4-specific methyltransferase SET7/9 N-terminal domain"/>
    <property type="match status" value="1"/>
</dbReference>
<evidence type="ECO:0000256" key="4">
    <source>
        <dbReference type="ARBA" id="ARBA00022475"/>
    </source>
</evidence>
<evidence type="ECO:0000256" key="10">
    <source>
        <dbReference type="SAM" id="SignalP"/>
    </source>
</evidence>
<comment type="similarity">
    <text evidence="2">Belongs to the TonB family.</text>
</comment>
<evidence type="ECO:0000256" key="9">
    <source>
        <dbReference type="ARBA" id="ARBA00023136"/>
    </source>
</evidence>
<dbReference type="InterPro" id="IPR051045">
    <property type="entry name" value="TonB-dependent_transducer"/>
</dbReference>
<evidence type="ECO:0000313" key="12">
    <source>
        <dbReference type="EMBL" id="PTQ99762.1"/>
    </source>
</evidence>
<evidence type="ECO:0000256" key="7">
    <source>
        <dbReference type="ARBA" id="ARBA00022927"/>
    </source>
</evidence>
<keyword evidence="5" id="KW-0997">Cell inner membrane</keyword>
<evidence type="ECO:0000256" key="1">
    <source>
        <dbReference type="ARBA" id="ARBA00004383"/>
    </source>
</evidence>
<name>A0A2T5JDB4_9SPHI</name>
<dbReference type="InterPro" id="IPR006260">
    <property type="entry name" value="TonB/TolA_C"/>
</dbReference>
<dbReference type="PANTHER" id="PTHR33446:SF2">
    <property type="entry name" value="PROTEIN TONB"/>
    <property type="match status" value="1"/>
</dbReference>